<keyword evidence="18" id="KW-1185">Reference proteome</keyword>
<evidence type="ECO:0000313" key="18">
    <source>
        <dbReference type="Proteomes" id="UP000305675"/>
    </source>
</evidence>
<evidence type="ECO:0000256" key="15">
    <source>
        <dbReference type="NCBIfam" id="TIGR01246"/>
    </source>
</evidence>
<evidence type="ECO:0000256" key="8">
    <source>
        <dbReference type="ARBA" id="ARBA00022723"/>
    </source>
</evidence>
<evidence type="ECO:0000256" key="2">
    <source>
        <dbReference type="ARBA" id="ARBA00005130"/>
    </source>
</evidence>
<keyword evidence="7" id="KW-0028">Amino-acid biosynthesis</keyword>
<dbReference type="PANTHER" id="PTHR43808">
    <property type="entry name" value="ACETYLORNITHINE DEACETYLASE"/>
    <property type="match status" value="1"/>
</dbReference>
<feature type="domain" description="Peptidase M20 dimerisation" evidence="16">
    <location>
        <begin position="176"/>
        <end position="283"/>
    </location>
</feature>
<dbReference type="EMBL" id="SWCJ01000009">
    <property type="protein sequence ID" value="TKB54269.1"/>
    <property type="molecule type" value="Genomic_DNA"/>
</dbReference>
<comment type="caution">
    <text evidence="17">The sequence shown here is derived from an EMBL/GenBank/DDBJ whole genome shotgun (WGS) entry which is preliminary data.</text>
</comment>
<evidence type="ECO:0000256" key="1">
    <source>
        <dbReference type="ARBA" id="ARBA00001947"/>
    </source>
</evidence>
<comment type="subunit">
    <text evidence="4">Homodimer.</text>
</comment>
<proteinExistence type="inferred from homology"/>
<evidence type="ECO:0000313" key="17">
    <source>
        <dbReference type="EMBL" id="TKB54269.1"/>
    </source>
</evidence>
<dbReference type="Gene3D" id="3.40.630.10">
    <property type="entry name" value="Zn peptidases"/>
    <property type="match status" value="2"/>
</dbReference>
<dbReference type="OrthoDB" id="9809784at2"/>
<dbReference type="PROSITE" id="PS00759">
    <property type="entry name" value="ARGE_DAPE_CPG2_2"/>
    <property type="match status" value="1"/>
</dbReference>
<dbReference type="InterPro" id="IPR036264">
    <property type="entry name" value="Bact_exopeptidase_dim_dom"/>
</dbReference>
<dbReference type="NCBIfam" id="NF009557">
    <property type="entry name" value="PRK13009.1"/>
    <property type="match status" value="1"/>
</dbReference>
<dbReference type="PROSITE" id="PS00758">
    <property type="entry name" value="ARGE_DAPE_CPG2_1"/>
    <property type="match status" value="1"/>
</dbReference>
<evidence type="ECO:0000256" key="14">
    <source>
        <dbReference type="ARBA" id="ARBA00051301"/>
    </source>
</evidence>
<dbReference type="InterPro" id="IPR005941">
    <property type="entry name" value="DapE_proteobac"/>
</dbReference>
<reference evidence="17 18" key="1">
    <citation type="submission" date="2019-04" db="EMBL/GenBank/DDBJ databases">
        <authorList>
            <person name="Hwang J.C."/>
        </authorList>
    </citation>
    <scope>NUCLEOTIDE SEQUENCE [LARGE SCALE GENOMIC DNA]</scope>
    <source>
        <strain evidence="17 18">IMCC35002</strain>
    </source>
</reference>
<comment type="cofactor">
    <cofactor evidence="1">
        <name>Zn(2+)</name>
        <dbReference type="ChEBI" id="CHEBI:29105"/>
    </cofactor>
</comment>
<dbReference type="Pfam" id="PF01546">
    <property type="entry name" value="Peptidase_M20"/>
    <property type="match status" value="1"/>
</dbReference>
<dbReference type="SUPFAM" id="SSF55031">
    <property type="entry name" value="Bacterial exopeptidase dimerisation domain"/>
    <property type="match status" value="1"/>
</dbReference>
<dbReference type="Pfam" id="PF07687">
    <property type="entry name" value="M20_dimer"/>
    <property type="match status" value="1"/>
</dbReference>
<evidence type="ECO:0000256" key="9">
    <source>
        <dbReference type="ARBA" id="ARBA00022801"/>
    </source>
</evidence>
<keyword evidence="10" id="KW-0862">Zinc</keyword>
<dbReference type="GO" id="GO:0009089">
    <property type="term" value="P:lysine biosynthetic process via diaminopimelate"/>
    <property type="evidence" value="ECO:0007669"/>
    <property type="project" value="UniProtKB-UniRule"/>
</dbReference>
<dbReference type="GO" id="GO:0046872">
    <property type="term" value="F:metal ion binding"/>
    <property type="evidence" value="ECO:0007669"/>
    <property type="project" value="UniProtKB-KW"/>
</dbReference>
<evidence type="ECO:0000256" key="10">
    <source>
        <dbReference type="ARBA" id="ARBA00022833"/>
    </source>
</evidence>
<comment type="catalytic activity">
    <reaction evidence="14">
        <text>N-succinyl-(2S,6S)-2,6-diaminopimelate + H2O = (2S,6S)-2,6-diaminopimelate + succinate</text>
        <dbReference type="Rhea" id="RHEA:22608"/>
        <dbReference type="ChEBI" id="CHEBI:15377"/>
        <dbReference type="ChEBI" id="CHEBI:30031"/>
        <dbReference type="ChEBI" id="CHEBI:57609"/>
        <dbReference type="ChEBI" id="CHEBI:58087"/>
        <dbReference type="EC" id="3.5.1.18"/>
    </reaction>
</comment>
<dbReference type="InterPro" id="IPR002933">
    <property type="entry name" value="Peptidase_M20"/>
</dbReference>
<keyword evidence="9 17" id="KW-0378">Hydrolase</keyword>
<keyword evidence="12" id="KW-0457">Lysine biosynthesis</keyword>
<dbReference type="NCBIfam" id="TIGR01246">
    <property type="entry name" value="dapE_proteo"/>
    <property type="match status" value="1"/>
</dbReference>
<dbReference type="GO" id="GO:0019877">
    <property type="term" value="P:diaminopimelate biosynthetic process"/>
    <property type="evidence" value="ECO:0007669"/>
    <property type="project" value="UniProtKB-KW"/>
</dbReference>
<protein>
    <recommendedName>
        <fullName evidence="6 15">Succinyl-diaminopimelate desuccinylase</fullName>
        <ecNumber evidence="5 15">3.5.1.18</ecNumber>
    </recommendedName>
</protein>
<comment type="pathway">
    <text evidence="2">Amino-acid biosynthesis; L-lysine biosynthesis via DAP pathway; LL-2,6-diaminopimelate from (S)-tetrahydrodipicolinate (succinylase route): step 3/3.</text>
</comment>
<evidence type="ECO:0000256" key="4">
    <source>
        <dbReference type="ARBA" id="ARBA00011738"/>
    </source>
</evidence>
<evidence type="ECO:0000256" key="7">
    <source>
        <dbReference type="ARBA" id="ARBA00022605"/>
    </source>
</evidence>
<dbReference type="UniPathway" id="UPA00034">
    <property type="reaction ID" value="UER00021"/>
</dbReference>
<keyword evidence="8" id="KW-0479">Metal-binding</keyword>
<keyword evidence="13" id="KW-0170">Cobalt</keyword>
<dbReference type="RefSeq" id="WP_136863818.1">
    <property type="nucleotide sequence ID" value="NZ_SWCJ01000009.1"/>
</dbReference>
<organism evidence="17 18">
    <name type="scientific">Ferrimonas aestuarii</name>
    <dbReference type="NCBI Taxonomy" id="2569539"/>
    <lineage>
        <taxon>Bacteria</taxon>
        <taxon>Pseudomonadati</taxon>
        <taxon>Pseudomonadota</taxon>
        <taxon>Gammaproteobacteria</taxon>
        <taxon>Alteromonadales</taxon>
        <taxon>Ferrimonadaceae</taxon>
        <taxon>Ferrimonas</taxon>
    </lineage>
</organism>
<evidence type="ECO:0000256" key="11">
    <source>
        <dbReference type="ARBA" id="ARBA00022915"/>
    </source>
</evidence>
<evidence type="ECO:0000256" key="6">
    <source>
        <dbReference type="ARBA" id="ARBA00022391"/>
    </source>
</evidence>
<accession>A0A4U1BPD8</accession>
<evidence type="ECO:0000256" key="12">
    <source>
        <dbReference type="ARBA" id="ARBA00023154"/>
    </source>
</evidence>
<dbReference type="GO" id="GO:0008777">
    <property type="term" value="F:acetylornithine deacetylase activity"/>
    <property type="evidence" value="ECO:0007669"/>
    <property type="project" value="TreeGrafter"/>
</dbReference>
<evidence type="ECO:0000256" key="13">
    <source>
        <dbReference type="ARBA" id="ARBA00023285"/>
    </source>
</evidence>
<dbReference type="InterPro" id="IPR001261">
    <property type="entry name" value="ArgE/DapE_CS"/>
</dbReference>
<keyword evidence="11" id="KW-0220">Diaminopimelate biosynthesis</keyword>
<dbReference type="GO" id="GO:0009014">
    <property type="term" value="F:succinyl-diaminopimelate desuccinylase activity"/>
    <property type="evidence" value="ECO:0007669"/>
    <property type="project" value="UniProtKB-UniRule"/>
</dbReference>
<dbReference type="GO" id="GO:0006526">
    <property type="term" value="P:L-arginine biosynthetic process"/>
    <property type="evidence" value="ECO:0007669"/>
    <property type="project" value="TreeGrafter"/>
</dbReference>
<comment type="similarity">
    <text evidence="3">Belongs to the peptidase M20A family. DapE subfamily.</text>
</comment>
<evidence type="ECO:0000256" key="5">
    <source>
        <dbReference type="ARBA" id="ARBA00011921"/>
    </source>
</evidence>
<dbReference type="Proteomes" id="UP000305675">
    <property type="component" value="Unassembled WGS sequence"/>
</dbReference>
<evidence type="ECO:0000259" key="16">
    <source>
        <dbReference type="Pfam" id="PF07687"/>
    </source>
</evidence>
<gene>
    <name evidence="17" type="primary">dapE</name>
    <name evidence="17" type="ORF">FCL42_12810</name>
</gene>
<dbReference type="EC" id="3.5.1.18" evidence="5 15"/>
<dbReference type="PANTHER" id="PTHR43808:SF31">
    <property type="entry name" value="N-ACETYL-L-CITRULLINE DEACETYLASE"/>
    <property type="match status" value="1"/>
</dbReference>
<name>A0A4U1BPD8_9GAMM</name>
<dbReference type="InterPro" id="IPR050072">
    <property type="entry name" value="Peptidase_M20A"/>
</dbReference>
<dbReference type="SUPFAM" id="SSF53187">
    <property type="entry name" value="Zn-dependent exopeptidases"/>
    <property type="match status" value="1"/>
</dbReference>
<evidence type="ECO:0000256" key="3">
    <source>
        <dbReference type="ARBA" id="ARBA00006746"/>
    </source>
</evidence>
<sequence>MQQALFTKSDSLFECASNLIQRQSVTPDDAGCQRYIAARLKAMGFTIEHLCHHGVSNLVAYMPGKPKLGFSGHTDVVPAGEHWQFSPFQLTEQGGRLYGRGIADMKGAIAAFITALEQLPKVPEGVMVLLTSDEEGEAEFGSSSIVNYLALWQKLPPWVLVGEPTAKLHSGDTIRNGRRGAISGELKLWGQAGHVAYQRSADNLLHQALALGNQLASLQWDQGCEDVPGTAFHITGIEPSPWLDNVTASSVTLRFNVRYSHRFNAQTVANKIESVIAQSGVNYQIEWGRDCQAYYCNEHSGNSLIRAVEQAVIKVSGRFPLLSSAGGSSDGRFFAKAGAQVVELGLPNATIHQANECVEAKELYRLQQLYFELLKEL</sequence>
<dbReference type="InterPro" id="IPR011650">
    <property type="entry name" value="Peptidase_M20_dimer"/>
</dbReference>
<dbReference type="AlphaFoldDB" id="A0A4U1BPD8"/>